<dbReference type="RefSeq" id="WP_142097490.1">
    <property type="nucleotide sequence ID" value="NZ_VIGH01000003.1"/>
</dbReference>
<evidence type="ECO:0000259" key="6">
    <source>
        <dbReference type="PROSITE" id="PS50850"/>
    </source>
</evidence>
<comment type="subcellular location">
    <subcellularLocation>
        <location evidence="1">Cell membrane</location>
        <topology evidence="1">Multi-pass membrane protein</topology>
    </subcellularLocation>
</comment>
<evidence type="ECO:0000256" key="3">
    <source>
        <dbReference type="ARBA" id="ARBA00022989"/>
    </source>
</evidence>
<dbReference type="InterPro" id="IPR036259">
    <property type="entry name" value="MFS_trans_sf"/>
</dbReference>
<dbReference type="PROSITE" id="PS50850">
    <property type="entry name" value="MFS"/>
    <property type="match status" value="1"/>
</dbReference>
<dbReference type="GO" id="GO:0005886">
    <property type="term" value="C:plasma membrane"/>
    <property type="evidence" value="ECO:0007669"/>
    <property type="project" value="UniProtKB-SubCell"/>
</dbReference>
<dbReference type="Pfam" id="PF07690">
    <property type="entry name" value="MFS_1"/>
    <property type="match status" value="1"/>
</dbReference>
<dbReference type="InterPro" id="IPR011701">
    <property type="entry name" value="MFS"/>
</dbReference>
<feature type="transmembrane region" description="Helical" evidence="5">
    <location>
        <begin position="233"/>
        <end position="255"/>
    </location>
</feature>
<feature type="transmembrane region" description="Helical" evidence="5">
    <location>
        <begin position="276"/>
        <end position="296"/>
    </location>
</feature>
<feature type="transmembrane region" description="Helical" evidence="5">
    <location>
        <begin position="497"/>
        <end position="520"/>
    </location>
</feature>
<reference evidence="7 8" key="1">
    <citation type="submission" date="2019-06" db="EMBL/GenBank/DDBJ databases">
        <title>Rhodococcus spaelei sp. nov., isolated from a cave.</title>
        <authorList>
            <person name="Lee S.D."/>
        </authorList>
    </citation>
    <scope>NUCLEOTIDE SEQUENCE [LARGE SCALE GENOMIC DNA]</scope>
    <source>
        <strain evidence="7 8">C9-5</strain>
    </source>
</reference>
<organism evidence="7 8">
    <name type="scientific">Rhodococcus spelaei</name>
    <dbReference type="NCBI Taxonomy" id="2546320"/>
    <lineage>
        <taxon>Bacteria</taxon>
        <taxon>Bacillati</taxon>
        <taxon>Actinomycetota</taxon>
        <taxon>Actinomycetes</taxon>
        <taxon>Mycobacteriales</taxon>
        <taxon>Nocardiaceae</taxon>
        <taxon>Rhodococcus</taxon>
    </lineage>
</organism>
<feature type="transmembrane region" description="Helical" evidence="5">
    <location>
        <begin position="87"/>
        <end position="106"/>
    </location>
</feature>
<dbReference type="SUPFAM" id="SSF103473">
    <property type="entry name" value="MFS general substrate transporter"/>
    <property type="match status" value="1"/>
</dbReference>
<dbReference type="GO" id="GO:0022857">
    <property type="term" value="F:transmembrane transporter activity"/>
    <property type="evidence" value="ECO:0007669"/>
    <property type="project" value="InterPro"/>
</dbReference>
<dbReference type="Gene3D" id="1.20.1250.20">
    <property type="entry name" value="MFS general substrate transporter like domains"/>
    <property type="match status" value="2"/>
</dbReference>
<accession>A0A541BMC2</accession>
<feature type="transmembrane region" description="Helical" evidence="5">
    <location>
        <begin position="207"/>
        <end position="227"/>
    </location>
</feature>
<keyword evidence="3 5" id="KW-1133">Transmembrane helix</keyword>
<evidence type="ECO:0000256" key="4">
    <source>
        <dbReference type="ARBA" id="ARBA00023136"/>
    </source>
</evidence>
<dbReference type="PANTHER" id="PTHR42718:SF42">
    <property type="entry name" value="EXPORT PROTEIN"/>
    <property type="match status" value="1"/>
</dbReference>
<dbReference type="PANTHER" id="PTHR42718">
    <property type="entry name" value="MAJOR FACILITATOR SUPERFAMILY MULTIDRUG TRANSPORTER MFSC"/>
    <property type="match status" value="1"/>
</dbReference>
<feature type="transmembrane region" description="Helical" evidence="5">
    <location>
        <begin position="20"/>
        <end position="42"/>
    </location>
</feature>
<feature type="transmembrane region" description="Helical" evidence="5">
    <location>
        <begin position="112"/>
        <end position="135"/>
    </location>
</feature>
<dbReference type="Proteomes" id="UP000316256">
    <property type="component" value="Unassembled WGS sequence"/>
</dbReference>
<protein>
    <submittedName>
        <fullName evidence="7">MFS transporter</fullName>
    </submittedName>
</protein>
<keyword evidence="2 5" id="KW-0812">Transmembrane</keyword>
<keyword evidence="4 5" id="KW-0472">Membrane</keyword>
<evidence type="ECO:0000256" key="5">
    <source>
        <dbReference type="SAM" id="Phobius"/>
    </source>
</evidence>
<name>A0A541BMC2_9NOCA</name>
<keyword evidence="8" id="KW-1185">Reference proteome</keyword>
<comment type="caution">
    <text evidence="7">The sequence shown here is derived from an EMBL/GenBank/DDBJ whole genome shotgun (WGS) entry which is preliminary data.</text>
</comment>
<dbReference type="AlphaFoldDB" id="A0A541BMC2"/>
<feature type="domain" description="Major facilitator superfamily (MFS) profile" evidence="6">
    <location>
        <begin position="22"/>
        <end position="524"/>
    </location>
</feature>
<sequence length="526" mass="53309">MTILATQPVTDQQRPYRWRWAALAVLCLSLLIVVMANTALIVAAPDMTRDLNLTSAQLQWVIDGYTVPYAALMLLCGVIGDKYSRRGALLTGLLVFGGGAVFGSLADTTPAVIVARVVMGVGAAIIMPATLSLLVATFPKSERTRAIAAWAATSGLAIALGPLLAGWILESHSWSATFLINVPIAAIAAVAALILVPPSRAVGLGRIDWIGGLLSVGAIGAGVYAIINGFHFGWSAGPTVAGAAAVVGLAAFVGWELRHPQPLLDVRKLGDRTVGGATLAVLLVFLAAFGAIYFIAQQFQFVLGYGALETGVRLLPLAVAVSVGALVSGRLAPRIGLRGTVVAGMALAAAGVLLLTRADGGSGYLDFAVPLILLGLGIGIGEPPATDAIMGRFPDSDLGAAGGLNDTAIELGGSLGIAILGSILASAYKQSVAPYLDAAPLPKLSGDLAAQADLAMEVSRESVGGATIVAQELAANPLSARYAEPLHDAASVAFADAITQASLVGGLTLLVGAALVALILPGRSGS</sequence>
<dbReference type="CDD" id="cd17321">
    <property type="entry name" value="MFS_MMR_MDR_like"/>
    <property type="match status" value="1"/>
</dbReference>
<feature type="transmembrane region" description="Helical" evidence="5">
    <location>
        <begin position="147"/>
        <end position="168"/>
    </location>
</feature>
<evidence type="ECO:0000256" key="1">
    <source>
        <dbReference type="ARBA" id="ARBA00004651"/>
    </source>
</evidence>
<dbReference type="EMBL" id="VIGH01000003">
    <property type="protein sequence ID" value="TQF73465.1"/>
    <property type="molecule type" value="Genomic_DNA"/>
</dbReference>
<evidence type="ECO:0000313" key="8">
    <source>
        <dbReference type="Proteomes" id="UP000316256"/>
    </source>
</evidence>
<dbReference type="OrthoDB" id="9781469at2"/>
<evidence type="ECO:0000313" key="7">
    <source>
        <dbReference type="EMBL" id="TQF73465.1"/>
    </source>
</evidence>
<feature type="transmembrane region" description="Helical" evidence="5">
    <location>
        <begin position="62"/>
        <end position="80"/>
    </location>
</feature>
<dbReference type="InterPro" id="IPR020846">
    <property type="entry name" value="MFS_dom"/>
</dbReference>
<proteinExistence type="predicted"/>
<gene>
    <name evidence="7" type="ORF">FK531_08195</name>
</gene>
<feature type="transmembrane region" description="Helical" evidence="5">
    <location>
        <begin position="335"/>
        <end position="355"/>
    </location>
</feature>
<feature type="transmembrane region" description="Helical" evidence="5">
    <location>
        <begin position="174"/>
        <end position="195"/>
    </location>
</feature>
<feature type="transmembrane region" description="Helical" evidence="5">
    <location>
        <begin position="302"/>
        <end position="328"/>
    </location>
</feature>
<evidence type="ECO:0000256" key="2">
    <source>
        <dbReference type="ARBA" id="ARBA00022692"/>
    </source>
</evidence>